<dbReference type="EMBL" id="JASCZI010182663">
    <property type="protein sequence ID" value="MED6188374.1"/>
    <property type="molecule type" value="Genomic_DNA"/>
</dbReference>
<evidence type="ECO:0000256" key="1">
    <source>
        <dbReference type="SAM" id="Coils"/>
    </source>
</evidence>
<evidence type="ECO:0000313" key="3">
    <source>
        <dbReference type="Proteomes" id="UP001341840"/>
    </source>
</evidence>
<feature type="non-terminal residue" evidence="2">
    <location>
        <position position="236"/>
    </location>
</feature>
<protein>
    <submittedName>
        <fullName evidence="2">Uncharacterized protein</fullName>
    </submittedName>
</protein>
<keyword evidence="1" id="KW-0175">Coiled coil</keyword>
<proteinExistence type="predicted"/>
<organism evidence="2 3">
    <name type="scientific">Stylosanthes scabra</name>
    <dbReference type="NCBI Taxonomy" id="79078"/>
    <lineage>
        <taxon>Eukaryota</taxon>
        <taxon>Viridiplantae</taxon>
        <taxon>Streptophyta</taxon>
        <taxon>Embryophyta</taxon>
        <taxon>Tracheophyta</taxon>
        <taxon>Spermatophyta</taxon>
        <taxon>Magnoliopsida</taxon>
        <taxon>eudicotyledons</taxon>
        <taxon>Gunneridae</taxon>
        <taxon>Pentapetalae</taxon>
        <taxon>rosids</taxon>
        <taxon>fabids</taxon>
        <taxon>Fabales</taxon>
        <taxon>Fabaceae</taxon>
        <taxon>Papilionoideae</taxon>
        <taxon>50 kb inversion clade</taxon>
        <taxon>dalbergioids sensu lato</taxon>
        <taxon>Dalbergieae</taxon>
        <taxon>Pterocarpus clade</taxon>
        <taxon>Stylosanthes</taxon>
    </lineage>
</organism>
<evidence type="ECO:0000313" key="2">
    <source>
        <dbReference type="EMBL" id="MED6188374.1"/>
    </source>
</evidence>
<dbReference type="Proteomes" id="UP001341840">
    <property type="component" value="Unassembled WGS sequence"/>
</dbReference>
<sequence length="236" mass="27307">MKVLMEYWKDLENESDSENEDEQKAQVYFMDDNEVIDDVSFNELSNDDLQAVIDDLAAHANKLLDKYNICKSEKEVLKAENDFLKEKLRETKSMTDLVEQNRFLSAEIVKFKGKKSVIVSFDFIAENEKLHERIKSLYRDLEQFAHSSSNLDKLLAYQRPYSEKFGFGYSGVSDAVFENKFVKSKASTSNTKNPSSSSNVKISARKNYCDKCNRHGYLSPQCFVFEKKLGDKVYKI</sequence>
<comment type="caution">
    <text evidence="2">The sequence shown here is derived from an EMBL/GenBank/DDBJ whole genome shotgun (WGS) entry which is preliminary data.</text>
</comment>
<reference evidence="2 3" key="1">
    <citation type="journal article" date="2023" name="Plants (Basel)">
        <title>Bridging the Gap: Combining Genomics and Transcriptomics Approaches to Understand Stylosanthes scabra, an Orphan Legume from the Brazilian Caatinga.</title>
        <authorList>
            <person name="Ferreira-Neto J.R.C."/>
            <person name="da Silva M.D."/>
            <person name="Binneck E."/>
            <person name="de Melo N.F."/>
            <person name="da Silva R.H."/>
            <person name="de Melo A.L.T.M."/>
            <person name="Pandolfi V."/>
            <person name="Bustamante F.O."/>
            <person name="Brasileiro-Vidal A.C."/>
            <person name="Benko-Iseppon A.M."/>
        </authorList>
    </citation>
    <scope>NUCLEOTIDE SEQUENCE [LARGE SCALE GENOMIC DNA]</scope>
    <source>
        <tissue evidence="2">Leaves</tissue>
    </source>
</reference>
<name>A0ABU6WR49_9FABA</name>
<gene>
    <name evidence="2" type="ORF">PIB30_085365</name>
</gene>
<keyword evidence="3" id="KW-1185">Reference proteome</keyword>
<accession>A0ABU6WR49</accession>
<feature type="coiled-coil region" evidence="1">
    <location>
        <begin position="46"/>
        <end position="94"/>
    </location>
</feature>